<dbReference type="PROSITE" id="PS50112">
    <property type="entry name" value="PAS"/>
    <property type="match status" value="1"/>
</dbReference>
<feature type="domain" description="PAS" evidence="7">
    <location>
        <begin position="224"/>
        <end position="280"/>
    </location>
</feature>
<dbReference type="SUPFAM" id="SSF55874">
    <property type="entry name" value="ATPase domain of HSP90 chaperone/DNA topoisomerase II/histidine kinase"/>
    <property type="match status" value="1"/>
</dbReference>
<protein>
    <submittedName>
        <fullName evidence="9">CHASE3 domain-containing protein</fullName>
    </submittedName>
</protein>
<dbReference type="Pfam" id="PF08448">
    <property type="entry name" value="PAS_4"/>
    <property type="match status" value="1"/>
</dbReference>
<dbReference type="Proteomes" id="UP000608513">
    <property type="component" value="Unassembled WGS sequence"/>
</dbReference>
<dbReference type="Gene3D" id="3.30.565.10">
    <property type="entry name" value="Histidine kinase-like ATPase, C-terminal domain"/>
    <property type="match status" value="1"/>
</dbReference>
<gene>
    <name evidence="9" type="ORF">H8N03_17735</name>
</gene>
<dbReference type="NCBIfam" id="TIGR00229">
    <property type="entry name" value="sensory_box"/>
    <property type="match status" value="1"/>
</dbReference>
<proteinExistence type="predicted"/>
<keyword evidence="10" id="KW-1185">Reference proteome</keyword>
<dbReference type="InterPro" id="IPR036890">
    <property type="entry name" value="HATPase_C_sf"/>
</dbReference>
<dbReference type="InterPro" id="IPR000014">
    <property type="entry name" value="PAS"/>
</dbReference>
<dbReference type="SMART" id="SM00086">
    <property type="entry name" value="PAC"/>
    <property type="match status" value="1"/>
</dbReference>
<organism evidence="9 10">
    <name type="scientific">Ramlibacter cellulosilyticus</name>
    <dbReference type="NCBI Taxonomy" id="2764187"/>
    <lineage>
        <taxon>Bacteria</taxon>
        <taxon>Pseudomonadati</taxon>
        <taxon>Pseudomonadota</taxon>
        <taxon>Betaproteobacteria</taxon>
        <taxon>Burkholderiales</taxon>
        <taxon>Comamonadaceae</taxon>
        <taxon>Ramlibacter</taxon>
    </lineage>
</organism>
<dbReference type="InterPro" id="IPR011712">
    <property type="entry name" value="Sig_transdc_His_kin_sub3_dim/P"/>
</dbReference>
<keyword evidence="4" id="KW-0175">Coiled coil</keyword>
<evidence type="ECO:0000259" key="8">
    <source>
        <dbReference type="PROSITE" id="PS50113"/>
    </source>
</evidence>
<dbReference type="SUPFAM" id="SSF55785">
    <property type="entry name" value="PYP-like sensor domain (PAS domain)"/>
    <property type="match status" value="1"/>
</dbReference>
<evidence type="ECO:0000313" key="10">
    <source>
        <dbReference type="Proteomes" id="UP000608513"/>
    </source>
</evidence>
<feature type="coiled-coil region" evidence="4">
    <location>
        <begin position="342"/>
        <end position="408"/>
    </location>
</feature>
<dbReference type="InterPro" id="IPR013656">
    <property type="entry name" value="PAS_4"/>
</dbReference>
<feature type="transmembrane region" description="Helical" evidence="5">
    <location>
        <begin position="20"/>
        <end position="38"/>
    </location>
</feature>
<dbReference type="PROSITE" id="PS50109">
    <property type="entry name" value="HIS_KIN"/>
    <property type="match status" value="1"/>
</dbReference>
<dbReference type="InterPro" id="IPR007891">
    <property type="entry name" value="CHASE3"/>
</dbReference>
<dbReference type="PANTHER" id="PTHR24421">
    <property type="entry name" value="NITRATE/NITRITE SENSOR PROTEIN NARX-RELATED"/>
    <property type="match status" value="1"/>
</dbReference>
<dbReference type="RefSeq" id="WP_187077547.1">
    <property type="nucleotide sequence ID" value="NZ_JACORT010000008.1"/>
</dbReference>
<evidence type="ECO:0000259" key="7">
    <source>
        <dbReference type="PROSITE" id="PS50112"/>
    </source>
</evidence>
<dbReference type="CDD" id="cd00130">
    <property type="entry name" value="PAS"/>
    <property type="match status" value="1"/>
</dbReference>
<dbReference type="InterPro" id="IPR035965">
    <property type="entry name" value="PAS-like_dom_sf"/>
</dbReference>
<sequence>MEKPKSAGSDRQGTLTLTGFLGAFVVAAALVGATYWMSVRERQAQAWIVRTHEVLAAIGQARANAIDVQNGLRGFVLTGRQEELALYESARRQVQGDLQRLRELVHGNPVQDATLREMEAALAARQRIEETLVEARRTRGPAAASELIEGGLGRGEMLQVRDLLQRMESEESRLLSQRWTAHQQGLAAFWVGMALLLMTLFAALLFVYQQFRSKREAEQRLLEGEQQFHAMADSVTEYAIVLLDADGMVRTWNPGARRIEGYEDCEILGAHFSRFYLPQDAAAGGPQRALRAAASEGRYSEEGWRVRKDGTRFWATVDLSPVRDAEGRVTGYCKITRDLTDRKRAEEALRAEVQERGRAESELQHVNTHLEMLVAERTLALQQANEALTGAKERLQALSARLISAQEEERRHIARELHDETGQALTLVRMQLSELAGAAPSGQVRECMQAVDRAITHIRGLSLRLRPPMLDDLGLVDALEWVAEQQARSAGWRLHLALPEPGDRLPEEVETACFRICQEALTNAARYAHAGEVTVSLRLSPATVELQVADDGTGFDLARYRTPEECREHFGLVSMSERAVLAGGRLDIVTTPGQGTLVRAQFPLAGQGRDNPASAPGELFA</sequence>
<dbReference type="AlphaFoldDB" id="A0A923SCB4"/>
<keyword evidence="5" id="KW-1133">Transmembrane helix</keyword>
<dbReference type="Pfam" id="PF07730">
    <property type="entry name" value="HisKA_3"/>
    <property type="match status" value="1"/>
</dbReference>
<evidence type="ECO:0000256" key="1">
    <source>
        <dbReference type="ARBA" id="ARBA00022679"/>
    </source>
</evidence>
<dbReference type="Gene3D" id="1.20.5.1930">
    <property type="match status" value="1"/>
</dbReference>
<feature type="coiled-coil region" evidence="4">
    <location>
        <begin position="84"/>
        <end position="138"/>
    </location>
</feature>
<dbReference type="InterPro" id="IPR005467">
    <property type="entry name" value="His_kinase_dom"/>
</dbReference>
<keyword evidence="3" id="KW-0902">Two-component regulatory system</keyword>
<feature type="domain" description="Histidine kinase" evidence="6">
    <location>
        <begin position="515"/>
        <end position="606"/>
    </location>
</feature>
<dbReference type="CDD" id="cd19410">
    <property type="entry name" value="HK9-like_sensor"/>
    <property type="match status" value="1"/>
</dbReference>
<keyword evidence="5" id="KW-0812">Transmembrane</keyword>
<dbReference type="CDD" id="cd16917">
    <property type="entry name" value="HATPase_UhpB-NarQ-NarX-like"/>
    <property type="match status" value="1"/>
</dbReference>
<dbReference type="Pfam" id="PF02518">
    <property type="entry name" value="HATPase_c"/>
    <property type="match status" value="1"/>
</dbReference>
<feature type="domain" description="PAC" evidence="8">
    <location>
        <begin position="299"/>
        <end position="351"/>
    </location>
</feature>
<dbReference type="InterPro" id="IPR001610">
    <property type="entry name" value="PAC"/>
</dbReference>
<dbReference type="InterPro" id="IPR000700">
    <property type="entry name" value="PAS-assoc_C"/>
</dbReference>
<evidence type="ECO:0000256" key="2">
    <source>
        <dbReference type="ARBA" id="ARBA00022777"/>
    </source>
</evidence>
<evidence type="ECO:0000259" key="6">
    <source>
        <dbReference type="PROSITE" id="PS50109"/>
    </source>
</evidence>
<evidence type="ECO:0000256" key="5">
    <source>
        <dbReference type="SAM" id="Phobius"/>
    </source>
</evidence>
<dbReference type="Gene3D" id="3.30.450.20">
    <property type="entry name" value="PAS domain"/>
    <property type="match status" value="1"/>
</dbReference>
<dbReference type="InterPro" id="IPR050482">
    <property type="entry name" value="Sensor_HK_TwoCompSys"/>
</dbReference>
<keyword evidence="1" id="KW-0808">Transferase</keyword>
<evidence type="ECO:0000313" key="9">
    <source>
        <dbReference type="EMBL" id="MBC5784796.1"/>
    </source>
</evidence>
<keyword evidence="5" id="KW-0472">Membrane</keyword>
<keyword evidence="2" id="KW-0418">Kinase</keyword>
<dbReference type="SMART" id="SM00387">
    <property type="entry name" value="HATPase_c"/>
    <property type="match status" value="1"/>
</dbReference>
<comment type="caution">
    <text evidence="9">The sequence shown here is derived from an EMBL/GenBank/DDBJ whole genome shotgun (WGS) entry which is preliminary data.</text>
</comment>
<reference evidence="9" key="1">
    <citation type="submission" date="2020-08" db="EMBL/GenBank/DDBJ databases">
        <title>Ramlibacter sp. USB13 16S ribosomal RNA gene genome sequencing and assembly.</title>
        <authorList>
            <person name="Kang M."/>
        </authorList>
    </citation>
    <scope>NUCLEOTIDE SEQUENCE</scope>
    <source>
        <strain evidence="9">USB13</strain>
    </source>
</reference>
<dbReference type="GO" id="GO:0046983">
    <property type="term" value="F:protein dimerization activity"/>
    <property type="evidence" value="ECO:0007669"/>
    <property type="project" value="InterPro"/>
</dbReference>
<dbReference type="EMBL" id="JACORT010000008">
    <property type="protein sequence ID" value="MBC5784796.1"/>
    <property type="molecule type" value="Genomic_DNA"/>
</dbReference>
<evidence type="ECO:0000256" key="3">
    <source>
        <dbReference type="ARBA" id="ARBA00023012"/>
    </source>
</evidence>
<name>A0A923SCB4_9BURK</name>
<evidence type="ECO:0000256" key="4">
    <source>
        <dbReference type="SAM" id="Coils"/>
    </source>
</evidence>
<accession>A0A923SCB4</accession>
<feature type="transmembrane region" description="Helical" evidence="5">
    <location>
        <begin position="186"/>
        <end position="208"/>
    </location>
</feature>
<dbReference type="GO" id="GO:0016020">
    <property type="term" value="C:membrane"/>
    <property type="evidence" value="ECO:0007669"/>
    <property type="project" value="InterPro"/>
</dbReference>
<dbReference type="GO" id="GO:0000155">
    <property type="term" value="F:phosphorelay sensor kinase activity"/>
    <property type="evidence" value="ECO:0007669"/>
    <property type="project" value="InterPro"/>
</dbReference>
<dbReference type="Pfam" id="PF05227">
    <property type="entry name" value="CHASE3"/>
    <property type="match status" value="1"/>
</dbReference>
<dbReference type="InterPro" id="IPR003594">
    <property type="entry name" value="HATPase_dom"/>
</dbReference>
<dbReference type="PROSITE" id="PS50113">
    <property type="entry name" value="PAC"/>
    <property type="match status" value="1"/>
</dbReference>